<reference evidence="2 3" key="1">
    <citation type="submission" date="2013-06" db="EMBL/GenBank/DDBJ databases">
        <authorList>
            <person name="Weinstock G."/>
            <person name="Sodergren E."/>
            <person name="Clifton S."/>
            <person name="Fulton L."/>
            <person name="Fulton B."/>
            <person name="Courtney L."/>
            <person name="Fronick C."/>
            <person name="Harrison M."/>
            <person name="Strong C."/>
            <person name="Farmer C."/>
            <person name="Delahaunty K."/>
            <person name="Markovic C."/>
            <person name="Hall O."/>
            <person name="Minx P."/>
            <person name="Tomlinson C."/>
            <person name="Mitreva M."/>
            <person name="Nelson J."/>
            <person name="Hou S."/>
            <person name="Wollam A."/>
            <person name="Pepin K.H."/>
            <person name="Johnson M."/>
            <person name="Bhonagiri V."/>
            <person name="Nash W.E."/>
            <person name="Warren W."/>
            <person name="Chinwalla A."/>
            <person name="Mardis E.R."/>
            <person name="Wilson R.K."/>
        </authorList>
    </citation>
    <scope>NUCLEOTIDE SEQUENCE [LARGE SCALE GENOMIC DNA]</scope>
    <source>
        <strain evidence="2 3">ATCC 51271</strain>
    </source>
</reference>
<dbReference type="PROSITE" id="PS50887">
    <property type="entry name" value="GGDEF"/>
    <property type="match status" value="1"/>
</dbReference>
<dbReference type="Proteomes" id="UP000018227">
    <property type="component" value="Unassembled WGS sequence"/>
</dbReference>
<accession>V2Y7W9</accession>
<dbReference type="Pfam" id="PF00990">
    <property type="entry name" value="GGDEF"/>
    <property type="match status" value="1"/>
</dbReference>
<evidence type="ECO:0000313" key="2">
    <source>
        <dbReference type="EMBL" id="ESL04187.1"/>
    </source>
</evidence>
<dbReference type="OrthoDB" id="9804955at2"/>
<dbReference type="InterPro" id="IPR037401">
    <property type="entry name" value="SnoaL-like"/>
</dbReference>
<dbReference type="NCBIfam" id="TIGR00254">
    <property type="entry name" value="GGDEF"/>
    <property type="match status" value="1"/>
</dbReference>
<organism evidence="2 3">
    <name type="scientific">Catonella morbi ATCC 51271</name>
    <dbReference type="NCBI Taxonomy" id="592026"/>
    <lineage>
        <taxon>Bacteria</taxon>
        <taxon>Bacillati</taxon>
        <taxon>Bacillota</taxon>
        <taxon>Clostridia</taxon>
        <taxon>Lachnospirales</taxon>
        <taxon>Lachnospiraceae</taxon>
        <taxon>Catonella</taxon>
    </lineage>
</organism>
<name>V2Y7W9_9FIRM</name>
<dbReference type="eggNOG" id="COG2199">
    <property type="taxonomic scope" value="Bacteria"/>
</dbReference>
<dbReference type="PANTHER" id="PTHR45138:SF9">
    <property type="entry name" value="DIGUANYLATE CYCLASE DGCM-RELATED"/>
    <property type="match status" value="1"/>
</dbReference>
<dbReference type="HOGENOM" id="CLU_073285_0_0_9"/>
<dbReference type="GO" id="GO:0052621">
    <property type="term" value="F:diguanylate cyclase activity"/>
    <property type="evidence" value="ECO:0007669"/>
    <property type="project" value="TreeGrafter"/>
</dbReference>
<dbReference type="STRING" id="592026.GCWU0000282_000534"/>
<protein>
    <submittedName>
        <fullName evidence="2">Diguanylate cyclase domain protein</fullName>
    </submittedName>
</protein>
<dbReference type="InterPro" id="IPR043128">
    <property type="entry name" value="Rev_trsase/Diguanyl_cyclase"/>
</dbReference>
<dbReference type="SUPFAM" id="SSF55073">
    <property type="entry name" value="Nucleotide cyclase"/>
    <property type="match status" value="1"/>
</dbReference>
<dbReference type="Gene3D" id="3.10.450.50">
    <property type="match status" value="1"/>
</dbReference>
<dbReference type="SUPFAM" id="SSF54427">
    <property type="entry name" value="NTF2-like"/>
    <property type="match status" value="1"/>
</dbReference>
<sequence>MNFSGLTEELWRGFFAKDLNGTKEKIIEWVAPECVIIGTGSHEFYTGLDCFLHSFADEMADRNDVEFHFERISCNQMQVDTNTYLVYGKFYVSGESSDKTVLINMDSRFTFIFHRIEEKWKIVHIHQSVPNQEQGDGEYYPKTLMKQVQELQSVNEEMTELAQKDGLTGLDNFRAFCNNWEQRSEYGWFFVLDLDYFKEVNDTYGHLAGNEVLISMGKVFFSTVRENDLLCRMGGDEFLIFCSEMKDKTDATDFAQRLISNIKSAGKSKPCWTTVSIGAAKVTPCMSIESALEKADKALYSVKKTMRGGFLAT</sequence>
<dbReference type="Gene3D" id="3.30.70.270">
    <property type="match status" value="1"/>
</dbReference>
<dbReference type="GO" id="GO:0043709">
    <property type="term" value="P:cell adhesion involved in single-species biofilm formation"/>
    <property type="evidence" value="ECO:0007669"/>
    <property type="project" value="TreeGrafter"/>
</dbReference>
<dbReference type="EMBL" id="ACIL03000005">
    <property type="protein sequence ID" value="ESL04187.1"/>
    <property type="molecule type" value="Genomic_DNA"/>
</dbReference>
<dbReference type="InterPro" id="IPR032710">
    <property type="entry name" value="NTF2-like_dom_sf"/>
</dbReference>
<comment type="caution">
    <text evidence="2">The sequence shown here is derived from an EMBL/GenBank/DDBJ whole genome shotgun (WGS) entry which is preliminary data.</text>
</comment>
<dbReference type="GO" id="GO:1902201">
    <property type="term" value="P:negative regulation of bacterial-type flagellum-dependent cell motility"/>
    <property type="evidence" value="ECO:0007669"/>
    <property type="project" value="TreeGrafter"/>
</dbReference>
<keyword evidence="3" id="KW-1185">Reference proteome</keyword>
<feature type="domain" description="GGDEF" evidence="1">
    <location>
        <begin position="185"/>
        <end position="313"/>
    </location>
</feature>
<dbReference type="InterPro" id="IPR029787">
    <property type="entry name" value="Nucleotide_cyclase"/>
</dbReference>
<proteinExistence type="predicted"/>
<dbReference type="InterPro" id="IPR050469">
    <property type="entry name" value="Diguanylate_Cyclase"/>
</dbReference>
<dbReference type="GO" id="GO:0005886">
    <property type="term" value="C:plasma membrane"/>
    <property type="evidence" value="ECO:0007669"/>
    <property type="project" value="TreeGrafter"/>
</dbReference>
<evidence type="ECO:0000259" key="1">
    <source>
        <dbReference type="PROSITE" id="PS50887"/>
    </source>
</evidence>
<dbReference type="Pfam" id="PF13474">
    <property type="entry name" value="SnoaL_3"/>
    <property type="match status" value="1"/>
</dbReference>
<gene>
    <name evidence="2" type="ORF">GCWU0000282_000534</name>
</gene>
<evidence type="ECO:0000313" key="3">
    <source>
        <dbReference type="Proteomes" id="UP000018227"/>
    </source>
</evidence>
<dbReference type="AlphaFoldDB" id="V2Y7W9"/>
<dbReference type="PANTHER" id="PTHR45138">
    <property type="entry name" value="REGULATORY COMPONENTS OF SENSORY TRANSDUCTION SYSTEM"/>
    <property type="match status" value="1"/>
</dbReference>
<dbReference type="CDD" id="cd01949">
    <property type="entry name" value="GGDEF"/>
    <property type="match status" value="1"/>
</dbReference>
<dbReference type="RefSeq" id="WP_023353427.1">
    <property type="nucleotide sequence ID" value="NZ_KI535366.1"/>
</dbReference>
<dbReference type="InterPro" id="IPR000160">
    <property type="entry name" value="GGDEF_dom"/>
</dbReference>
<dbReference type="SMART" id="SM00267">
    <property type="entry name" value="GGDEF"/>
    <property type="match status" value="1"/>
</dbReference>